<feature type="compositionally biased region" description="Low complexity" evidence="2">
    <location>
        <begin position="54"/>
        <end position="69"/>
    </location>
</feature>
<reference evidence="5 6" key="1">
    <citation type="submission" date="2013-07" db="EMBL/GenBank/DDBJ databases">
        <authorList>
            <person name="Weinstock G."/>
            <person name="Sodergren E."/>
            <person name="Wylie T."/>
            <person name="Fulton L."/>
            <person name="Fulton R."/>
            <person name="Fronick C."/>
            <person name="O'Laughlin M."/>
            <person name="Godfrey J."/>
            <person name="Miner T."/>
            <person name="Herter B."/>
            <person name="Appelbaum E."/>
            <person name="Cordes M."/>
            <person name="Lek S."/>
            <person name="Wollam A."/>
            <person name="Pepin K.H."/>
            <person name="Palsikar V.B."/>
            <person name="Mitreva M."/>
            <person name="Wilson R.K."/>
        </authorList>
    </citation>
    <scope>NUCLEOTIDE SEQUENCE [LARGE SCALE GENOMIC DNA]</scope>
    <source>
        <strain evidence="5 6">ATCC 14940</strain>
    </source>
</reference>
<evidence type="ECO:0000313" key="5">
    <source>
        <dbReference type="EMBL" id="ERI75911.1"/>
    </source>
</evidence>
<comment type="caution">
    <text evidence="5">The sequence shown here is derived from an EMBL/GenBank/DDBJ whole genome shotgun (WGS) entry which is preliminary data.</text>
</comment>
<dbReference type="SUPFAM" id="SSF53807">
    <property type="entry name" value="Helical backbone' metal receptor"/>
    <property type="match status" value="1"/>
</dbReference>
<evidence type="ECO:0000313" key="6">
    <source>
        <dbReference type="Proteomes" id="UP000016491"/>
    </source>
</evidence>
<sequence length="406" mass="44590">MLCLQFRADQTNTKKQVERRFTKMRKNKKVLAGLAAALMLSLAGCSAKATEPTEAVAQSSEAAGGQASVPGSPESEADTPESGTDIFVDDLGREVELTLPITRACVANRYNNELIRAVGAGGSVVGVDIYTSQDEVYWPQFGENETFGKDEYDYEKIVALDPQVLVVPKNGVVEESIKKLEPFGIKVVVITGWDNSDVPKQIRLCGQLFGQEEKAEELVAFYQKPVDYMKEQLKQVKEPKTVYWEYGGDYTTCIPGTSNDGWHNMLLMAGGENIFGDASLAGKDIDPEKILMADPDLIVKVYAGEVVGNSGVFTAPPQEEFAAKADTMLQREGWSDLTAVKDGNFYLNTAFMSGGLGKMIGAAYMAKWLYPDLMTGLDPDALFAQWMEYQGFEPNAPHYYRVPAQN</sequence>
<keyword evidence="3" id="KW-0732">Signal</keyword>
<proteinExistence type="inferred from homology"/>
<name>A0ABC9TWF6_CLOSY</name>
<protein>
    <submittedName>
        <fullName evidence="5">Periplasmic binding protein</fullName>
    </submittedName>
</protein>
<comment type="similarity">
    <text evidence="1">Belongs to the bacterial solute-binding protein 8 family.</text>
</comment>
<dbReference type="InterPro" id="IPR050902">
    <property type="entry name" value="ABC_Transporter_SBP"/>
</dbReference>
<dbReference type="InterPro" id="IPR002491">
    <property type="entry name" value="ABC_transptr_periplasmic_BD"/>
</dbReference>
<feature type="chain" id="PRO_5044750139" evidence="3">
    <location>
        <begin position="50"/>
        <end position="406"/>
    </location>
</feature>
<evidence type="ECO:0000256" key="1">
    <source>
        <dbReference type="ARBA" id="ARBA00008814"/>
    </source>
</evidence>
<accession>A0ABC9TWF6</accession>
<dbReference type="Pfam" id="PF01497">
    <property type="entry name" value="Peripla_BP_2"/>
    <property type="match status" value="1"/>
</dbReference>
<evidence type="ECO:0000256" key="2">
    <source>
        <dbReference type="SAM" id="MobiDB-lite"/>
    </source>
</evidence>
<feature type="signal peptide" evidence="3">
    <location>
        <begin position="1"/>
        <end position="49"/>
    </location>
</feature>
<dbReference type="PANTHER" id="PTHR30535:SF33">
    <property type="entry name" value="PERIPLASMIC BINDING PROTEIN"/>
    <property type="match status" value="1"/>
</dbReference>
<dbReference type="AlphaFoldDB" id="A0ABC9TWF6"/>
<dbReference type="EMBL" id="AWSU01000230">
    <property type="protein sequence ID" value="ERI75911.1"/>
    <property type="molecule type" value="Genomic_DNA"/>
</dbReference>
<dbReference type="Proteomes" id="UP000016491">
    <property type="component" value="Unassembled WGS sequence"/>
</dbReference>
<dbReference type="Gene3D" id="3.40.50.1980">
    <property type="entry name" value="Nitrogenase molybdenum iron protein domain"/>
    <property type="match status" value="2"/>
</dbReference>
<organism evidence="5 6">
    <name type="scientific">[Clostridium] symbiosum ATCC 14940</name>
    <dbReference type="NCBI Taxonomy" id="411472"/>
    <lineage>
        <taxon>Bacteria</taxon>
        <taxon>Bacillati</taxon>
        <taxon>Bacillota</taxon>
        <taxon>Clostridia</taxon>
        <taxon>Lachnospirales</taxon>
        <taxon>Lachnospiraceae</taxon>
        <taxon>Otoolea</taxon>
    </lineage>
</organism>
<evidence type="ECO:0000256" key="3">
    <source>
        <dbReference type="SAM" id="SignalP"/>
    </source>
</evidence>
<feature type="domain" description="Fe/B12 periplasmic-binding" evidence="4">
    <location>
        <begin position="103"/>
        <end position="377"/>
    </location>
</feature>
<evidence type="ECO:0000259" key="4">
    <source>
        <dbReference type="PROSITE" id="PS50983"/>
    </source>
</evidence>
<dbReference type="PANTHER" id="PTHR30535">
    <property type="entry name" value="VITAMIN B12-BINDING PROTEIN"/>
    <property type="match status" value="1"/>
</dbReference>
<gene>
    <name evidence="5" type="ORF">CLOSYM_02976</name>
</gene>
<feature type="region of interest" description="Disordered" evidence="2">
    <location>
        <begin position="54"/>
        <end position="85"/>
    </location>
</feature>
<dbReference type="PROSITE" id="PS50983">
    <property type="entry name" value="FE_B12_PBP"/>
    <property type="match status" value="1"/>
</dbReference>